<keyword evidence="1" id="KW-0347">Helicase</keyword>
<comment type="caution">
    <text evidence="1">The sequence shown here is derived from an EMBL/GenBank/DDBJ whole genome shotgun (WGS) entry which is preliminary data.</text>
</comment>
<organism evidence="1 2">
    <name type="scientific">Clostridium weizhouense</name>
    <dbReference type="NCBI Taxonomy" id="2859781"/>
    <lineage>
        <taxon>Bacteria</taxon>
        <taxon>Bacillati</taxon>
        <taxon>Bacillota</taxon>
        <taxon>Clostridia</taxon>
        <taxon>Eubacteriales</taxon>
        <taxon>Clostridiaceae</taxon>
        <taxon>Clostridium</taxon>
    </lineage>
</organism>
<protein>
    <submittedName>
        <fullName evidence="1">DEAD/DEAH box helicase</fullName>
    </submittedName>
</protein>
<proteinExistence type="predicted"/>
<evidence type="ECO:0000313" key="1">
    <source>
        <dbReference type="EMBL" id="MBW6409109.1"/>
    </source>
</evidence>
<sequence length="72" mass="8624">MNRISSYSLRLINKISEAKEISYYELKKHFEKYEAIVDERFYNSFNLDIELDKLEQSGLVREDEGIIIFQEA</sequence>
<evidence type="ECO:0000313" key="2">
    <source>
        <dbReference type="Proteomes" id="UP001519921"/>
    </source>
</evidence>
<dbReference type="RefSeq" id="WP_219778164.1">
    <property type="nucleotide sequence ID" value="NZ_JAHXPT010000002.1"/>
</dbReference>
<dbReference type="Proteomes" id="UP001519921">
    <property type="component" value="Unassembled WGS sequence"/>
</dbReference>
<gene>
    <name evidence="1" type="ORF">KYD98_03315</name>
</gene>
<dbReference type="EMBL" id="JAHXPT010000002">
    <property type="protein sequence ID" value="MBW6409109.1"/>
    <property type="molecule type" value="Genomic_DNA"/>
</dbReference>
<keyword evidence="1" id="KW-0547">Nucleotide-binding</keyword>
<keyword evidence="1" id="KW-0067">ATP-binding</keyword>
<keyword evidence="2" id="KW-1185">Reference proteome</keyword>
<name>A0ABS7AKD2_9CLOT</name>
<keyword evidence="1" id="KW-0378">Hydrolase</keyword>
<accession>A0ABS7AKD2</accession>
<dbReference type="GO" id="GO:0004386">
    <property type="term" value="F:helicase activity"/>
    <property type="evidence" value="ECO:0007669"/>
    <property type="project" value="UniProtKB-KW"/>
</dbReference>
<reference evidence="1 2" key="1">
    <citation type="submission" date="2021-07" db="EMBL/GenBank/DDBJ databases">
        <title>Clostridium weizhouense sp. nov., an anaerobic bacterium isolated from activated sludge of Petroleum wastewater.</title>
        <authorList>
            <person name="Li Q."/>
        </authorList>
    </citation>
    <scope>NUCLEOTIDE SEQUENCE [LARGE SCALE GENOMIC DNA]</scope>
    <source>
        <strain evidence="1 2">YB-6</strain>
    </source>
</reference>